<dbReference type="Proteomes" id="UP000011669">
    <property type="component" value="Unassembled WGS sequence"/>
</dbReference>
<dbReference type="InParanoid" id="M0MJH2"/>
<evidence type="ECO:0008006" key="3">
    <source>
        <dbReference type="Google" id="ProtNLM"/>
    </source>
</evidence>
<accession>M0MJH2</accession>
<gene>
    <name evidence="1" type="ORF">C449_06181</name>
</gene>
<keyword evidence="2" id="KW-1185">Reference proteome</keyword>
<dbReference type="AlphaFoldDB" id="M0MJH2"/>
<dbReference type="PATRIC" id="fig|1227455.4.peg.1259"/>
<dbReference type="SUPFAM" id="SSF53649">
    <property type="entry name" value="Alkaline phosphatase-like"/>
    <property type="match status" value="1"/>
</dbReference>
<name>M0MJH2_9EURY</name>
<dbReference type="OrthoDB" id="100846at2157"/>
<dbReference type="InterPro" id="IPR017850">
    <property type="entry name" value="Alkaline_phosphatase_core_sf"/>
</dbReference>
<comment type="caution">
    <text evidence="1">The sequence shown here is derived from an EMBL/GenBank/DDBJ whole genome shotgun (WGS) entry which is preliminary data.</text>
</comment>
<dbReference type="EMBL" id="AOMD01000016">
    <property type="protein sequence ID" value="EMA45826.1"/>
    <property type="molecule type" value="Genomic_DNA"/>
</dbReference>
<sequence length="304" mass="33915">MRRLGRHVADAYRNLRHGGPDVIREFLSRAYFGTVPSVDPDPVYAEDWDLLIVLDACRADLFDEVVADGSYDGLYGGESRISAGSTSTEWIEGVFGDADPDDLRDTAYITGNPYSESHLDEEAFGLVDEVWRYAWDDELGTIPARPLTDRTIAVGRERSFDRMVVHYMQPHFPSIPDGDRDTGVTLDEFGDESMSVWEELRFGQRTESEVWESYRANLEYVLDEVQLLLDHVDADRVVVTADHGNAVGEAGLYGHAEGVALPCLREVPWCKTTATDRRVHEPAQYDATATSGTTAARLKSLGYA</sequence>
<dbReference type="Gene3D" id="3.40.720.10">
    <property type="entry name" value="Alkaline Phosphatase, subunit A"/>
    <property type="match status" value="1"/>
</dbReference>
<reference evidence="1 2" key="1">
    <citation type="journal article" date="2014" name="PLoS Genet.">
        <title>Phylogenetically driven sequencing of extremely halophilic archaea reveals strategies for static and dynamic osmo-response.</title>
        <authorList>
            <person name="Becker E.A."/>
            <person name="Seitzer P.M."/>
            <person name="Tritt A."/>
            <person name="Larsen D."/>
            <person name="Krusor M."/>
            <person name="Yao A.I."/>
            <person name="Wu D."/>
            <person name="Madern D."/>
            <person name="Eisen J.A."/>
            <person name="Darling A.E."/>
            <person name="Facciotti M.T."/>
        </authorList>
    </citation>
    <scope>NUCLEOTIDE SEQUENCE [LARGE SCALE GENOMIC DNA]</scope>
    <source>
        <strain evidence="1 2">DSM 5350</strain>
    </source>
</reference>
<evidence type="ECO:0000313" key="1">
    <source>
        <dbReference type="EMBL" id="EMA45826.1"/>
    </source>
</evidence>
<organism evidence="1 2">
    <name type="scientific">Halococcus saccharolyticus DSM 5350</name>
    <dbReference type="NCBI Taxonomy" id="1227455"/>
    <lineage>
        <taxon>Archaea</taxon>
        <taxon>Methanobacteriati</taxon>
        <taxon>Methanobacteriota</taxon>
        <taxon>Stenosarchaea group</taxon>
        <taxon>Halobacteria</taxon>
        <taxon>Halobacteriales</taxon>
        <taxon>Halococcaceae</taxon>
        <taxon>Halococcus</taxon>
    </lineage>
</organism>
<proteinExistence type="predicted"/>
<dbReference type="RefSeq" id="WP_006077094.1">
    <property type="nucleotide sequence ID" value="NZ_AOMD01000016.1"/>
</dbReference>
<evidence type="ECO:0000313" key="2">
    <source>
        <dbReference type="Proteomes" id="UP000011669"/>
    </source>
</evidence>
<protein>
    <recommendedName>
        <fullName evidence="3">AlkP-core domain protein</fullName>
    </recommendedName>
</protein>